<dbReference type="Pfam" id="PF01052">
    <property type="entry name" value="FliMN_C"/>
    <property type="match status" value="1"/>
</dbReference>
<evidence type="ECO:0000313" key="10">
    <source>
        <dbReference type="Proteomes" id="UP000564885"/>
    </source>
</evidence>
<evidence type="ECO:0000256" key="7">
    <source>
        <dbReference type="ARBA" id="ARBA00023136"/>
    </source>
</evidence>
<keyword evidence="5" id="KW-0145">Chemotaxis</keyword>
<dbReference type="SUPFAM" id="SSF101801">
    <property type="entry name" value="Surface presentation of antigens (SPOA)"/>
    <property type="match status" value="1"/>
</dbReference>
<dbReference type="InterPro" id="IPR001172">
    <property type="entry name" value="FliN_T3SS_HrcQb"/>
</dbReference>
<evidence type="ECO:0000256" key="6">
    <source>
        <dbReference type="ARBA" id="ARBA00022779"/>
    </source>
</evidence>
<evidence type="ECO:0000256" key="1">
    <source>
        <dbReference type="ARBA" id="ARBA00004413"/>
    </source>
</evidence>
<dbReference type="PRINTS" id="PR00956">
    <property type="entry name" value="FLGMOTORFLIN"/>
</dbReference>
<dbReference type="GO" id="GO:0003774">
    <property type="term" value="F:cytoskeletal motor activity"/>
    <property type="evidence" value="ECO:0007669"/>
    <property type="project" value="InterPro"/>
</dbReference>
<accession>A0A849I640</accession>
<sequence length="106" mass="10905">MTELDNLHVDLTVRLGTTSMPLHQLLKLGRGAIVELDGSDAEIVDILVNGHPIARGNVVVTGRAISVRVTEMVRKEAVIRKAGTRIGGAAAPPLPAPAQAAAAAAA</sequence>
<comment type="caution">
    <text evidence="9">The sequence shown here is derived from an EMBL/GenBank/DDBJ whole genome shotgun (WGS) entry which is preliminary data.</text>
</comment>
<comment type="subcellular location">
    <subcellularLocation>
        <location evidence="1">Cell membrane</location>
        <topology evidence="1">Peripheral membrane protein</topology>
        <orientation evidence="1">Cytoplasmic side</orientation>
    </subcellularLocation>
</comment>
<feature type="domain" description="Flagellar motor switch protein FliN-like C-terminal" evidence="8">
    <location>
        <begin position="3"/>
        <end position="73"/>
    </location>
</feature>
<organism evidence="9 10">
    <name type="scientific">Enterovirga aerilata</name>
    <dbReference type="NCBI Taxonomy" id="2730920"/>
    <lineage>
        <taxon>Bacteria</taxon>
        <taxon>Pseudomonadati</taxon>
        <taxon>Pseudomonadota</taxon>
        <taxon>Alphaproteobacteria</taxon>
        <taxon>Hyphomicrobiales</taxon>
        <taxon>Methylobacteriaceae</taxon>
        <taxon>Enterovirga</taxon>
    </lineage>
</organism>
<dbReference type="PANTHER" id="PTHR43484">
    <property type="match status" value="1"/>
</dbReference>
<dbReference type="GO" id="GO:0009425">
    <property type="term" value="C:bacterial-type flagellum basal body"/>
    <property type="evidence" value="ECO:0007669"/>
    <property type="project" value="InterPro"/>
</dbReference>
<keyword evidence="10" id="KW-1185">Reference proteome</keyword>
<dbReference type="Gene3D" id="2.30.330.10">
    <property type="entry name" value="SpoA-like"/>
    <property type="match status" value="1"/>
</dbReference>
<evidence type="ECO:0000313" key="9">
    <source>
        <dbReference type="EMBL" id="NNM71869.1"/>
    </source>
</evidence>
<dbReference type="EMBL" id="JABEPP010000002">
    <property type="protein sequence ID" value="NNM71869.1"/>
    <property type="molecule type" value="Genomic_DNA"/>
</dbReference>
<comment type="similarity">
    <text evidence="2">Belongs to the FliN/MopA/SpaO family.</text>
</comment>
<keyword evidence="6" id="KW-0283">Flagellar rotation</keyword>
<keyword evidence="7" id="KW-0472">Membrane</keyword>
<evidence type="ECO:0000256" key="3">
    <source>
        <dbReference type="ARBA" id="ARBA00021897"/>
    </source>
</evidence>
<dbReference type="RefSeq" id="WP_171217400.1">
    <property type="nucleotide sequence ID" value="NZ_JABEPP010000002.1"/>
</dbReference>
<evidence type="ECO:0000256" key="4">
    <source>
        <dbReference type="ARBA" id="ARBA00022475"/>
    </source>
</evidence>
<name>A0A849I640_9HYPH</name>
<dbReference type="InterPro" id="IPR051469">
    <property type="entry name" value="FliN/MopA/SpaO"/>
</dbReference>
<dbReference type="PANTHER" id="PTHR43484:SF1">
    <property type="entry name" value="FLAGELLAR MOTOR SWITCH PROTEIN FLIN"/>
    <property type="match status" value="1"/>
</dbReference>
<dbReference type="GO" id="GO:0005886">
    <property type="term" value="C:plasma membrane"/>
    <property type="evidence" value="ECO:0007669"/>
    <property type="project" value="UniProtKB-SubCell"/>
</dbReference>
<dbReference type="GO" id="GO:0071973">
    <property type="term" value="P:bacterial-type flagellum-dependent cell motility"/>
    <property type="evidence" value="ECO:0007669"/>
    <property type="project" value="InterPro"/>
</dbReference>
<gene>
    <name evidence="9" type="ORF">HJG44_05590</name>
</gene>
<dbReference type="Proteomes" id="UP000564885">
    <property type="component" value="Unassembled WGS sequence"/>
</dbReference>
<reference evidence="9 10" key="1">
    <citation type="submission" date="2020-04" db="EMBL/GenBank/DDBJ databases">
        <title>Enterovirga sp. isolate from soil.</title>
        <authorList>
            <person name="Chea S."/>
            <person name="Kim D.-U."/>
        </authorList>
    </citation>
    <scope>NUCLEOTIDE SEQUENCE [LARGE SCALE GENOMIC DNA]</scope>
    <source>
        <strain evidence="9 10">DB1703</strain>
    </source>
</reference>
<evidence type="ECO:0000256" key="2">
    <source>
        <dbReference type="ARBA" id="ARBA00009226"/>
    </source>
</evidence>
<evidence type="ECO:0000256" key="5">
    <source>
        <dbReference type="ARBA" id="ARBA00022500"/>
    </source>
</evidence>
<proteinExistence type="inferred from homology"/>
<dbReference type="InterPro" id="IPR001543">
    <property type="entry name" value="FliN-like_C"/>
</dbReference>
<dbReference type="AlphaFoldDB" id="A0A849I640"/>
<dbReference type="GO" id="GO:0006935">
    <property type="term" value="P:chemotaxis"/>
    <property type="evidence" value="ECO:0007669"/>
    <property type="project" value="UniProtKB-KW"/>
</dbReference>
<protein>
    <recommendedName>
        <fullName evidence="3">Flagellar motor switch protein FliN</fullName>
    </recommendedName>
</protein>
<evidence type="ECO:0000259" key="8">
    <source>
        <dbReference type="Pfam" id="PF01052"/>
    </source>
</evidence>
<keyword evidence="4" id="KW-1003">Cell membrane</keyword>
<dbReference type="InterPro" id="IPR036429">
    <property type="entry name" value="SpoA-like_sf"/>
</dbReference>